<dbReference type="EMBL" id="CAEY01001961">
    <property type="status" value="NOT_ANNOTATED_CDS"/>
    <property type="molecule type" value="Genomic_DNA"/>
</dbReference>
<reference evidence="1" key="2">
    <citation type="submission" date="2015-06" db="UniProtKB">
        <authorList>
            <consortium name="EnsemblMetazoa"/>
        </authorList>
    </citation>
    <scope>IDENTIFICATION</scope>
</reference>
<sequence length="46" mass="5368">MTAHERQVNQKTRIEAPSCVQKVLVLPFLYFIGSSNYRFMNGCFNE</sequence>
<organism evidence="1 2">
    <name type="scientific">Tetranychus urticae</name>
    <name type="common">Two-spotted spider mite</name>
    <dbReference type="NCBI Taxonomy" id="32264"/>
    <lineage>
        <taxon>Eukaryota</taxon>
        <taxon>Metazoa</taxon>
        <taxon>Ecdysozoa</taxon>
        <taxon>Arthropoda</taxon>
        <taxon>Chelicerata</taxon>
        <taxon>Arachnida</taxon>
        <taxon>Acari</taxon>
        <taxon>Acariformes</taxon>
        <taxon>Trombidiformes</taxon>
        <taxon>Prostigmata</taxon>
        <taxon>Eleutherengona</taxon>
        <taxon>Raphignathae</taxon>
        <taxon>Tetranychoidea</taxon>
        <taxon>Tetranychidae</taxon>
        <taxon>Tetranychus</taxon>
    </lineage>
</organism>
<dbReference type="Proteomes" id="UP000015104">
    <property type="component" value="Unassembled WGS sequence"/>
</dbReference>
<evidence type="ECO:0000313" key="2">
    <source>
        <dbReference type="Proteomes" id="UP000015104"/>
    </source>
</evidence>
<dbReference type="EnsemblMetazoa" id="tetur08g07780.1">
    <property type="protein sequence ID" value="tetur08g07780.1"/>
    <property type="gene ID" value="tetur08g07780"/>
</dbReference>
<keyword evidence="2" id="KW-1185">Reference proteome</keyword>
<dbReference type="HOGENOM" id="CLU_3191940_0_0_1"/>
<evidence type="ECO:0000313" key="1">
    <source>
        <dbReference type="EnsemblMetazoa" id="tetur08g07780.1"/>
    </source>
</evidence>
<name>T1KCI9_TETUR</name>
<accession>T1KCI9</accession>
<dbReference type="AlphaFoldDB" id="T1KCI9"/>
<reference evidence="2" key="1">
    <citation type="submission" date="2011-08" db="EMBL/GenBank/DDBJ databases">
        <authorList>
            <person name="Rombauts S."/>
        </authorList>
    </citation>
    <scope>NUCLEOTIDE SEQUENCE</scope>
    <source>
        <strain evidence="2">London</strain>
    </source>
</reference>
<proteinExistence type="predicted"/>
<protein>
    <submittedName>
        <fullName evidence="1">Uncharacterized protein</fullName>
    </submittedName>
</protein>